<dbReference type="InterPro" id="IPR006644">
    <property type="entry name" value="Cadg"/>
</dbReference>
<organism evidence="3 4">
    <name type="scientific">Marinobacter halodurans</name>
    <dbReference type="NCBI Taxonomy" id="2528979"/>
    <lineage>
        <taxon>Bacteria</taxon>
        <taxon>Pseudomonadati</taxon>
        <taxon>Pseudomonadota</taxon>
        <taxon>Gammaproteobacteria</taxon>
        <taxon>Pseudomonadales</taxon>
        <taxon>Marinobacteraceae</taxon>
        <taxon>Marinobacter</taxon>
    </lineage>
</organism>
<gene>
    <name evidence="3" type="ORF">EZI54_10490</name>
</gene>
<feature type="domain" description="Dystroglycan-type cadherin-like" evidence="2">
    <location>
        <begin position="1352"/>
        <end position="1443"/>
    </location>
</feature>
<dbReference type="RefSeq" id="WP_131481731.1">
    <property type="nucleotide sequence ID" value="NZ_SJDL01000013.1"/>
</dbReference>
<evidence type="ECO:0000313" key="3">
    <source>
        <dbReference type="EMBL" id="TBW56060.1"/>
    </source>
</evidence>
<dbReference type="Proteomes" id="UP000313645">
    <property type="component" value="Unassembled WGS sequence"/>
</dbReference>
<feature type="chain" id="PRO_5045856919" description="Dystroglycan-type cadherin-like domain-containing protein" evidence="1">
    <location>
        <begin position="23"/>
        <end position="2143"/>
    </location>
</feature>
<evidence type="ECO:0000313" key="4">
    <source>
        <dbReference type="Proteomes" id="UP000313645"/>
    </source>
</evidence>
<dbReference type="InterPro" id="IPR006626">
    <property type="entry name" value="PbH1"/>
</dbReference>
<dbReference type="InterPro" id="IPR012334">
    <property type="entry name" value="Pectin_lyas_fold"/>
</dbReference>
<dbReference type="EMBL" id="SJDL01000013">
    <property type="protein sequence ID" value="TBW56060.1"/>
    <property type="molecule type" value="Genomic_DNA"/>
</dbReference>
<comment type="caution">
    <text evidence="3">The sequence shown here is derived from an EMBL/GenBank/DDBJ whole genome shotgun (WGS) entry which is preliminary data.</text>
</comment>
<feature type="domain" description="Dystroglycan-type cadherin-like" evidence="2">
    <location>
        <begin position="1750"/>
        <end position="1841"/>
    </location>
</feature>
<evidence type="ECO:0000256" key="1">
    <source>
        <dbReference type="SAM" id="SignalP"/>
    </source>
</evidence>
<dbReference type="SMART" id="SM00710">
    <property type="entry name" value="PbH1"/>
    <property type="match status" value="4"/>
</dbReference>
<dbReference type="Gene3D" id="2.160.20.10">
    <property type="entry name" value="Single-stranded right-handed beta-helix, Pectin lyase-like"/>
    <property type="match status" value="1"/>
</dbReference>
<dbReference type="SMART" id="SM00736">
    <property type="entry name" value="CADG"/>
    <property type="match status" value="2"/>
</dbReference>
<reference evidence="3 4" key="1">
    <citation type="submission" date="2019-02" db="EMBL/GenBank/DDBJ databases">
        <title>Marinobacter halodurans sp. nov., a marine bacterium isolated from sea tidal flat.</title>
        <authorList>
            <person name="Yoo Y."/>
            <person name="Lee D.W."/>
            <person name="Kim B.S."/>
            <person name="Kim J.-J."/>
        </authorList>
    </citation>
    <scope>NUCLEOTIDE SEQUENCE [LARGE SCALE GENOMIC DNA]</scope>
    <source>
        <strain evidence="3 4">YJ-S3-2</strain>
    </source>
</reference>
<sequence>MKWMLKLSGWVLTGMVLLSAHAAAAEESLCAVVKIQIAQELTLERQAFEATMRITNSLDSMALENVKVNIQFEDSDGNSVLASSDSSNESAAFFIDLDASQHIASVTQGDNGAITDGQIDPAEVAELRWLIVPTVGAGGEGSEGQLYYVGATLSFTYGGESQTIEVAPDTIVVKPQPNLTLDYFLPNEVNGDNPFTDEVEPVEPYNLGVRVANTGSGTAHAVKIQSAQPKIIENEHNLLVDFLITGSFVDDAPAQKTLLTDFGDIPSHSNTTGRWIMETSLTGKFTDFDARFTHADEYGGELTSLVDAVNTHFLLHDVRVDLPGRDHVRDFLALDGATTLLYESEHTGLDLLNCTDCLAVTRIDGSLGGGSDSGNGINRTLTVTPPGGAVHIKLADPYQGDQVLSAVTRADGSALDPANYWLSKTLQDDKIHFDHYLNLFDTAAAESYTLTFGGQAQVNAPPVLQYIANYTTYETGQVGFLVQASDPDGAVPALSATGLPAGASFQDKGNGEGVFSWFPAVGQAGSYTLQFMASDGELTASRAAEVVVFPNDDTDGDGMNDDWEREHFGDLSHDGTEDTDGDGVTDLEEFNRDSDPTVKEAAPAAPQLDIPAYGAEVTSLTPTLRVVNGDNSARGNVTYTFELYSNESLTQPVAEIGSVAEGVDTTEVVLDSSTLGGATLQDNQRYYWRVNARTASGASEWVDGRFFVNTQNDAPAAFTLSKPANQTLVDTETPTLVVNNSADIDEDAITYTFEVYDETDTTFSNPVARVAGLAQGGQGQTQWTVSTPLLNGQLYYWIAIATDEHGATTVGEPASFIVSTSNLAPPAPALVAPAVNAVIPDTATDLTVENSQDPERQGVTYAFQLDTVNTFDSAALQTSGTVEEGTTTTSWSVSGLVKGQTYYWRAKASDGSAESAWTTGQFQVKSDNRPPETPTLANPADTAWVEVLTPTLSVHPVTDPDGDTVTYTFELYSDAGLSDRIQQVNSATTEWTVPAAVANHQTYYWRARTVDAKGAGSAWSGEHRFFTNKDGIDDAPTFSFVTPSESIAVYGGSIPVQWVDQDPDSNASIRLYANDTLIADGIEEDPDGEADRFDWNLSLMPVGDYVLKAVIDDGTTPVTVENCCIVRKLAPEVAVTVTADGDAITNEQGTQDATFQVALDHAPEQGTTVLLNLSVSDSGEGILLNDPAYLEFTPDNWSTPQTVRVAGVDDCDVDGDSPYYLQIAPAVSDDIRFNGIVTPDAPITNRDNEPTDQSLFLCGFALQGQTDLGGGTSQYRYQVQLRNLGLGVNSATATATNLTDSGLTPTSGYPIAFGTVNGGESVWSAADLIVEADTAITPHPEALAWAIEASAPTVTSEPDYTAVEGQAYTYQIQASGREGDTFTYRLVDGPEGVTVDPQTGLVQWTPGADQQGTLAIVVEVVDQGGGVARQTIRVNVAPEDQPNAHVVIVDTNPDSGADYNSLAAAIAGESRDLTQPLIIRARATSGLADTAPVDIVAINPTAENRLTIIFEDGYLLDASVQKYGYAINLRESNVTLRGEGGRIRVSNSGNDFVDAIQVSGQAAGSIIRLESLRIEGDITGSPKSGAGLRLSDENATYIVRNNLVTGFGGSYQNAGVYVSGTAFIDNNTFVGNRYGLRIETSEATVRNNLSVDNSAVDYGSWGYTWTVTGNNISSDDTSPDPDFRSRTVEFVDADAGNYQLAPWDEAAVSQGVNLSSAGSYPFHVDALGNDRGNDWSVGAFSVGAVSNWPPFIDSLPVTQVDEEADYNYIVQASDHDNDILTYSLVQKPNGMSIDPGLGEITWTPTSDQVGEFPVELQVTDGKGGLAKQTFVIVVSPSGSGGARLVTVDTNPEADVDYHSLWEAMMGEPSAHDHPLLIRVRATSGVVDHEPVTIFHTLSTKEFPLTIVLEKGYRLDVSGVGDYPRALFIRAPFVHIKGEGGEIVIRNKGYNYAYGVDIDRQVSGSVITIDNLIIKGEMTLEPSSSTGISASDPNATYVLRNNIISGFTGSYTNHGIYIAGPAFVFNNTLIGNGYGLRVENRNTTVLNNLAIGNQFKDLTSWQDFWNVTGNNVSADGSSPDEDFRSRTVQFVDAPNGDYRLAPEDTAAQGQGVDLSAYPDFGFDFYATGEARVGNWDIGALPVSE</sequence>
<keyword evidence="4" id="KW-1185">Reference proteome</keyword>
<name>A0ABY1ZKR5_9GAMM</name>
<evidence type="ECO:0000259" key="2">
    <source>
        <dbReference type="SMART" id="SM00736"/>
    </source>
</evidence>
<dbReference type="InterPro" id="IPR015919">
    <property type="entry name" value="Cadherin-like_sf"/>
</dbReference>
<dbReference type="InterPro" id="IPR011050">
    <property type="entry name" value="Pectin_lyase_fold/virulence"/>
</dbReference>
<feature type="signal peptide" evidence="1">
    <location>
        <begin position="1"/>
        <end position="22"/>
    </location>
</feature>
<dbReference type="Pfam" id="PF05345">
    <property type="entry name" value="He_PIG"/>
    <property type="match status" value="3"/>
</dbReference>
<accession>A0ABY1ZKR5</accession>
<dbReference type="SUPFAM" id="SSF49313">
    <property type="entry name" value="Cadherin-like"/>
    <property type="match status" value="3"/>
</dbReference>
<keyword evidence="1" id="KW-0732">Signal</keyword>
<dbReference type="InterPro" id="IPR013783">
    <property type="entry name" value="Ig-like_fold"/>
</dbReference>
<dbReference type="Gene3D" id="2.60.40.10">
    <property type="entry name" value="Immunoglobulins"/>
    <property type="match status" value="7"/>
</dbReference>
<proteinExistence type="predicted"/>
<dbReference type="SUPFAM" id="SSF51126">
    <property type="entry name" value="Pectin lyase-like"/>
    <property type="match status" value="2"/>
</dbReference>
<protein>
    <recommendedName>
        <fullName evidence="2">Dystroglycan-type cadherin-like domain-containing protein</fullName>
    </recommendedName>
</protein>